<dbReference type="VEuPathDB" id="VectorBase:CSON006763"/>
<feature type="region of interest" description="Disordered" evidence="1">
    <location>
        <begin position="61"/>
        <end position="102"/>
    </location>
</feature>
<gene>
    <name evidence="2" type="primary">CSON006763</name>
</gene>
<dbReference type="AlphaFoldDB" id="A0A336LBU3"/>
<dbReference type="EMBL" id="UFQT01002543">
    <property type="protein sequence ID" value="SSX33662.1"/>
    <property type="molecule type" value="Genomic_DNA"/>
</dbReference>
<dbReference type="EMBL" id="UFQS01002543">
    <property type="protein sequence ID" value="SSX14247.1"/>
    <property type="molecule type" value="Genomic_DNA"/>
</dbReference>
<feature type="region of interest" description="Disordered" evidence="1">
    <location>
        <begin position="1"/>
        <end position="24"/>
    </location>
</feature>
<accession>A0A336LBU3</accession>
<evidence type="ECO:0000313" key="3">
    <source>
        <dbReference type="EMBL" id="SSX33662.1"/>
    </source>
</evidence>
<proteinExistence type="predicted"/>
<reference evidence="3" key="2">
    <citation type="submission" date="2018-07" db="EMBL/GenBank/DDBJ databases">
        <authorList>
            <person name="Quirk P.G."/>
            <person name="Krulwich T.A."/>
        </authorList>
    </citation>
    <scope>NUCLEOTIDE SEQUENCE</scope>
</reference>
<feature type="compositionally biased region" description="Polar residues" evidence="1">
    <location>
        <begin position="91"/>
        <end position="102"/>
    </location>
</feature>
<evidence type="ECO:0000256" key="1">
    <source>
        <dbReference type="SAM" id="MobiDB-lite"/>
    </source>
</evidence>
<evidence type="ECO:0000313" key="2">
    <source>
        <dbReference type="EMBL" id="SSX14247.1"/>
    </source>
</evidence>
<name>A0A336LBU3_CULSO</name>
<reference evidence="2" key="1">
    <citation type="submission" date="2018-04" db="EMBL/GenBank/DDBJ databases">
        <authorList>
            <person name="Go L.Y."/>
            <person name="Mitchell J.A."/>
        </authorList>
    </citation>
    <scope>NUCLEOTIDE SEQUENCE</scope>
    <source>
        <tissue evidence="2">Whole organism</tissue>
    </source>
</reference>
<organism evidence="2">
    <name type="scientific">Culicoides sonorensis</name>
    <name type="common">Biting midge</name>
    <dbReference type="NCBI Taxonomy" id="179676"/>
    <lineage>
        <taxon>Eukaryota</taxon>
        <taxon>Metazoa</taxon>
        <taxon>Ecdysozoa</taxon>
        <taxon>Arthropoda</taxon>
        <taxon>Hexapoda</taxon>
        <taxon>Insecta</taxon>
        <taxon>Pterygota</taxon>
        <taxon>Neoptera</taxon>
        <taxon>Endopterygota</taxon>
        <taxon>Diptera</taxon>
        <taxon>Nematocera</taxon>
        <taxon>Chironomoidea</taxon>
        <taxon>Ceratopogonidae</taxon>
        <taxon>Ceratopogoninae</taxon>
        <taxon>Culicoides</taxon>
        <taxon>Monoculicoides</taxon>
    </lineage>
</organism>
<feature type="compositionally biased region" description="Basic residues" evidence="1">
    <location>
        <begin position="61"/>
        <end position="74"/>
    </location>
</feature>
<protein>
    <submittedName>
        <fullName evidence="2">CSON006763 protein</fullName>
    </submittedName>
</protein>
<sequence length="115" mass="13307">MPLFTNENKFKQQQQLQFQTNKDRGDYRSLKPTFTCVSETEDSFLDCSGDTSWLNEELIKSSKRKTRNRSKRIRSFNMSSASSPPKRINENDSQLDPRSNIETNMICKLGGTAFE</sequence>